<feature type="compositionally biased region" description="Basic and acidic residues" evidence="1">
    <location>
        <begin position="695"/>
        <end position="705"/>
    </location>
</feature>
<feature type="transmembrane region" description="Helical" evidence="2">
    <location>
        <begin position="850"/>
        <end position="869"/>
    </location>
</feature>
<evidence type="ECO:0008006" key="5">
    <source>
        <dbReference type="Google" id="ProtNLM"/>
    </source>
</evidence>
<feature type="transmembrane region" description="Helical" evidence="2">
    <location>
        <begin position="339"/>
        <end position="361"/>
    </location>
</feature>
<proteinExistence type="predicted"/>
<feature type="transmembrane region" description="Helical" evidence="2">
    <location>
        <begin position="1543"/>
        <end position="1564"/>
    </location>
</feature>
<feature type="transmembrane region" description="Helical" evidence="2">
    <location>
        <begin position="367"/>
        <end position="390"/>
    </location>
</feature>
<feature type="transmembrane region" description="Helical" evidence="2">
    <location>
        <begin position="1127"/>
        <end position="1147"/>
    </location>
</feature>
<keyword evidence="2" id="KW-1133">Transmembrane helix</keyword>
<feature type="compositionally biased region" description="Low complexity" evidence="1">
    <location>
        <begin position="708"/>
        <end position="717"/>
    </location>
</feature>
<feature type="transmembrane region" description="Helical" evidence="2">
    <location>
        <begin position="274"/>
        <end position="296"/>
    </location>
</feature>
<dbReference type="Proteomes" id="UP000237271">
    <property type="component" value="Unassembled WGS sequence"/>
</dbReference>
<accession>A0A2P4XEV3</accession>
<dbReference type="OrthoDB" id="126165at2759"/>
<dbReference type="EMBL" id="NCKW01011201">
    <property type="protein sequence ID" value="POM64072.1"/>
    <property type="molecule type" value="Genomic_DNA"/>
</dbReference>
<feature type="transmembrane region" description="Helical" evidence="2">
    <location>
        <begin position="1025"/>
        <end position="1044"/>
    </location>
</feature>
<feature type="transmembrane region" description="Helical" evidence="2">
    <location>
        <begin position="1084"/>
        <end position="1107"/>
    </location>
</feature>
<comment type="caution">
    <text evidence="3">The sequence shown here is derived from an EMBL/GenBank/DDBJ whole genome shotgun (WGS) entry which is preliminary data.</text>
</comment>
<feature type="transmembrane region" description="Helical" evidence="2">
    <location>
        <begin position="1495"/>
        <end position="1513"/>
    </location>
</feature>
<gene>
    <name evidence="3" type="ORF">PHPALM_20450</name>
</gene>
<sequence>MQDTQDDIQQTSSGRQSITRGSEPRRSIRGVTVAPHISSSPKRGSSVLHNIRGRSLPFSSHTRPPRVRVKSVGQDDKKTSPTRQVNSFTQTIRLSRERKLDSLEILRQDSDRSCAGQQTSADSPRTDSIDLPRRSSYVLQITPPEIEPRRSTSPAKRLTASLKNFREQATATPSPPGTIEGSPEKTKSFGGPAIPDVTKYSSPTKTRDAFIVSLPPKPERQPSRLVTAITFFGYSLAPFYDFWERLQVSHCGQYSVERMLALDEYCQRVSIGRVLAICLLFPFGPLSVVVVTEFMPLQPVEQGPLSNYVFWIRHTIMGIILVMCAMWQAKAWIPEMAMTMKHVFAVAIGTACIYTTTNILVSDLWVFPIPFLVVAGAPLNIFIWAVVSRIVLGSHPLEGIQDGEFRCRRFLLLTSVHASMLGIYPAYQAVFLALDGYLQLGMIALLPGINLALKNLQTALGSHLEDNLPELIIFSVDVFSAIYSVLCMHSASSMTMVAITLALHTSVLLLSLHGMNRRSRVARACRSFQLMERQQQNLRRRQSVLDSFATAGGSPALLSTLVNTMLRLLQAPGQLDSTEMGTIRLLSGMPHQLSKPSVDLLDQLAARCVYNNSRRTTEVVSVAQIKERYSSAAMEGRKLSVSHFPVPSQPQSKLIQRLRGAVLSISTSRWLSLRISSRTAAQLGDSRWFRPGNSGRDESEAERFTRQSSSVSSHASSIAQDLESSAPKTSLLISEPSKNSKTPAKSNRRSVPALWQETSEKLLPLVSKSNPVIGNVLIETRKQNSRAVKQTLQLLFNNEYVGLIAYTQCIIPVLYLLYMPALQALPNHVYYPTHYRYFGDSLEFDERMTVIGILAGLQLTVFIMLQVFIVKRFGISTIYQVAFVLESRFMLLQGRLLMWLVFAVQSTLVHYGKSLRSSKVVIGFAKCETFVQPTITKQPDSLKSHICFFGYSLSPLYDFWERLQVSHCGQYSVERMLALDEYCQRVSISRILGVCFLFPLGPLLVVSFTEFLPLQPAENGAFANYVFWIRHTLIGIILIVCAMAQAKVWIPEMKLTMTQIVVVAIGSAIVYTTLNILIADLWVFPIPFLIVAGAPLLFSIWAIASRIALGSHPLKGIQDGKFRGRRFLLLTSVHAALLGIYPVYQALFLAVDGALQLLVMALMPVLNLALKNLQTAWGSHLQDSLPEVIVFTCDVFGTIYSVLCMHSANSMKMVVVIVALNVFVLVLTLYGMNRRSRIARMSPSCHVGKPSLTLKNVDDSRPFDSLVKSTVNLLQVPSLLDATELRGIRLLSGMQHKLSEENTTLMTSLGSRSVYDSERRTSKSVTMSQIKSQYATVAIEGRKLSFSHFVVPPPPRSKIFRRLQAAVIVVPMVQSRFKRKHRGRLVSLQSFHHDSDESNTDTFRRLSLQPLKSLPSSVTLTGCRDSRVLDSSLKLVQNVSSTGMIIPSERLNISEKLLPIVRTSNPVIGSVLEERRRQNTRAVQQTLQLLFNNEYLGLIAYTQCFVPVIYLMYMPFLQSMPNHVYYPTHYRYFGNAHEFNQRMSVIAALAALQFAVLITLQVFVTKRFGVSTIYQVAFVLENQFLFLQGRLLIWLIFAVQSTLVHYGADFTFKFAWVTSS</sequence>
<evidence type="ECO:0000256" key="1">
    <source>
        <dbReference type="SAM" id="MobiDB-lite"/>
    </source>
</evidence>
<keyword evidence="2" id="KW-0472">Membrane</keyword>
<feature type="transmembrane region" description="Helical" evidence="2">
    <location>
        <begin position="991"/>
        <end position="1013"/>
    </location>
</feature>
<feature type="transmembrane region" description="Helical" evidence="2">
    <location>
        <begin position="410"/>
        <end position="430"/>
    </location>
</feature>
<organism evidence="3 4">
    <name type="scientific">Phytophthora palmivora</name>
    <dbReference type="NCBI Taxonomy" id="4796"/>
    <lineage>
        <taxon>Eukaryota</taxon>
        <taxon>Sar</taxon>
        <taxon>Stramenopiles</taxon>
        <taxon>Oomycota</taxon>
        <taxon>Peronosporomycetes</taxon>
        <taxon>Peronosporales</taxon>
        <taxon>Peronosporaceae</taxon>
        <taxon>Phytophthora</taxon>
    </lineage>
</organism>
<feature type="compositionally biased region" description="Polar residues" evidence="1">
    <location>
        <begin position="718"/>
        <end position="745"/>
    </location>
</feature>
<evidence type="ECO:0000256" key="2">
    <source>
        <dbReference type="SAM" id="Phobius"/>
    </source>
</evidence>
<feature type="transmembrane region" description="Helical" evidence="2">
    <location>
        <begin position="308"/>
        <end position="327"/>
    </location>
</feature>
<feature type="transmembrane region" description="Helical" evidence="2">
    <location>
        <begin position="1056"/>
        <end position="1078"/>
    </location>
</feature>
<feature type="region of interest" description="Disordered" evidence="1">
    <location>
        <begin position="165"/>
        <end position="201"/>
    </location>
</feature>
<feature type="transmembrane region" description="Helical" evidence="2">
    <location>
        <begin position="1585"/>
        <end position="1608"/>
    </location>
</feature>
<feature type="transmembrane region" description="Helical" evidence="2">
    <location>
        <begin position="1214"/>
        <end position="1232"/>
    </location>
</feature>
<feature type="transmembrane region" description="Helical" evidence="2">
    <location>
        <begin position="492"/>
        <end position="512"/>
    </location>
</feature>
<keyword evidence="2" id="KW-0812">Transmembrane</keyword>
<evidence type="ECO:0000313" key="4">
    <source>
        <dbReference type="Proteomes" id="UP000237271"/>
    </source>
</evidence>
<reference evidence="3 4" key="1">
    <citation type="journal article" date="2017" name="Genome Biol. Evol.">
        <title>Phytophthora megakarya and P. palmivora, closely related causal agents of cacao black pod rot, underwent increases in genome sizes and gene numbers by different mechanisms.</title>
        <authorList>
            <person name="Ali S.S."/>
            <person name="Shao J."/>
            <person name="Lary D.J."/>
            <person name="Kronmiller B."/>
            <person name="Shen D."/>
            <person name="Strem M.D."/>
            <person name="Amoako-Attah I."/>
            <person name="Akrofi A.Y."/>
            <person name="Begoude B.A."/>
            <person name="Ten Hoopen G.M."/>
            <person name="Coulibaly K."/>
            <person name="Kebe B.I."/>
            <person name="Melnick R.L."/>
            <person name="Guiltinan M.J."/>
            <person name="Tyler B.M."/>
            <person name="Meinhardt L.W."/>
            <person name="Bailey B.A."/>
        </authorList>
    </citation>
    <scope>NUCLEOTIDE SEQUENCE [LARGE SCALE GENOMIC DNA]</scope>
    <source>
        <strain evidence="4">sbr112.9</strain>
    </source>
</reference>
<evidence type="ECO:0000313" key="3">
    <source>
        <dbReference type="EMBL" id="POM64072.1"/>
    </source>
</evidence>
<name>A0A2P4XEV3_9STRA</name>
<protein>
    <recommendedName>
        <fullName evidence="5">Transmembrane protein</fullName>
    </recommendedName>
</protein>
<feature type="region of interest" description="Disordered" evidence="1">
    <location>
        <begin position="685"/>
        <end position="751"/>
    </location>
</feature>
<feature type="region of interest" description="Disordered" evidence="1">
    <location>
        <begin position="104"/>
        <end position="131"/>
    </location>
</feature>
<feature type="region of interest" description="Disordered" evidence="1">
    <location>
        <begin position="1"/>
        <end position="88"/>
    </location>
</feature>
<keyword evidence="4" id="KW-1185">Reference proteome</keyword>